<dbReference type="GO" id="GO:0005524">
    <property type="term" value="F:ATP binding"/>
    <property type="evidence" value="ECO:0007669"/>
    <property type="project" value="UniProtKB-KW"/>
</dbReference>
<keyword evidence="8" id="KW-1185">Reference proteome</keyword>
<dbReference type="Proteomes" id="UP000694906">
    <property type="component" value="Unplaced"/>
</dbReference>
<dbReference type="FunFam" id="3.80.10.10:FF:000316">
    <property type="entry name" value="Baculoviral IAP repeat-containing protein 1"/>
    <property type="match status" value="1"/>
</dbReference>
<dbReference type="PROSITE" id="PS01282">
    <property type="entry name" value="BIR_REPEAT_1"/>
    <property type="match status" value="2"/>
</dbReference>
<evidence type="ECO:0000259" key="7">
    <source>
        <dbReference type="PROSITE" id="PS50837"/>
    </source>
</evidence>
<dbReference type="PANTHER" id="PTHR46914">
    <property type="entry name" value="BACULOVIRAL IAP REPEAT-CONTAINING PROTEIN 1"/>
    <property type="match status" value="1"/>
</dbReference>
<evidence type="ECO:0000256" key="3">
    <source>
        <dbReference type="ARBA" id="ARBA00022737"/>
    </source>
</evidence>
<dbReference type="SUPFAM" id="SSF52540">
    <property type="entry name" value="P-loop containing nucleoside triphosphate hydrolases"/>
    <property type="match status" value="1"/>
</dbReference>
<keyword evidence="5" id="KW-0862">Zinc</keyword>
<dbReference type="GO" id="GO:0070269">
    <property type="term" value="P:pyroptotic inflammatory response"/>
    <property type="evidence" value="ECO:0007669"/>
    <property type="project" value="TreeGrafter"/>
</dbReference>
<dbReference type="Pfam" id="PF05729">
    <property type="entry name" value="NACHT"/>
    <property type="match status" value="1"/>
</dbReference>
<dbReference type="Gene3D" id="1.10.1170.10">
    <property type="entry name" value="Inhibitor Of Apoptosis Protein (2mihbC-IAP-1), Chain A"/>
    <property type="match status" value="3"/>
</dbReference>
<dbReference type="SUPFAM" id="SSF57924">
    <property type="entry name" value="Inhibitor of apoptosis (IAP) repeat"/>
    <property type="match status" value="3"/>
</dbReference>
<dbReference type="GO" id="GO:0043066">
    <property type="term" value="P:negative regulation of apoptotic process"/>
    <property type="evidence" value="ECO:0007669"/>
    <property type="project" value="InterPro"/>
</dbReference>
<organism evidence="8 9">
    <name type="scientific">Heterocephalus glaber</name>
    <name type="common">Naked mole rat</name>
    <dbReference type="NCBI Taxonomy" id="10181"/>
    <lineage>
        <taxon>Eukaryota</taxon>
        <taxon>Metazoa</taxon>
        <taxon>Chordata</taxon>
        <taxon>Craniata</taxon>
        <taxon>Vertebrata</taxon>
        <taxon>Euteleostomi</taxon>
        <taxon>Mammalia</taxon>
        <taxon>Eutheria</taxon>
        <taxon>Euarchontoglires</taxon>
        <taxon>Glires</taxon>
        <taxon>Rodentia</taxon>
        <taxon>Hystricomorpha</taxon>
        <taxon>Bathyergidae</taxon>
        <taxon>Heterocephalus</taxon>
    </lineage>
</organism>
<dbReference type="InterPro" id="IPR028789">
    <property type="entry name" value="Naip"/>
</dbReference>
<keyword evidence="3" id="KW-0677">Repeat</keyword>
<dbReference type="PROSITE" id="PS50837">
    <property type="entry name" value="NACHT"/>
    <property type="match status" value="1"/>
</dbReference>
<dbReference type="Gene3D" id="3.40.50.300">
    <property type="entry name" value="P-loop containing nucleotide triphosphate hydrolases"/>
    <property type="match status" value="1"/>
</dbReference>
<evidence type="ECO:0000256" key="2">
    <source>
        <dbReference type="ARBA" id="ARBA00022723"/>
    </source>
</evidence>
<dbReference type="GO" id="GO:0042742">
    <property type="term" value="P:defense response to bacterium"/>
    <property type="evidence" value="ECO:0007669"/>
    <property type="project" value="TreeGrafter"/>
</dbReference>
<proteinExistence type="predicted"/>
<dbReference type="GO" id="GO:0016045">
    <property type="term" value="P:detection of bacterium"/>
    <property type="evidence" value="ECO:0007669"/>
    <property type="project" value="TreeGrafter"/>
</dbReference>
<dbReference type="GO" id="GO:0046872">
    <property type="term" value="F:metal ion binding"/>
    <property type="evidence" value="ECO:0007669"/>
    <property type="project" value="UniProtKB-KW"/>
</dbReference>
<dbReference type="Pfam" id="PF00653">
    <property type="entry name" value="BIR"/>
    <property type="match status" value="3"/>
</dbReference>
<dbReference type="InterPro" id="IPR040535">
    <property type="entry name" value="NLRC4_HD"/>
</dbReference>
<sequence length="1403" mass="158822">MTTQEEASEEKISQFDYDLAPEMSSLLGIDVIPFIKEQEEQEQRDRAKMKKGFNCQMRSEARRLKTFVTYKPYSSWTPQDMAAAGFYFTGVKSGVQCFCCSLILFGTSLGKFPVESHKKFRPGCEFLLGRDVGNISKYDVRVKTSGKEPAAIGARSLEEEARLASFRDWPLYVQGVAPRALAASGFVFTGDRDTVQCFSCGGCLGNWEEGDDPWQEHAKWFPKCEFLQSKKSSEEISQYIQSYQGFVDVTGEHFVNSWVRRELPAASAYDSDSIFTNEELRWDTFKNWPRASLPTVEALVKAGLSYRGVEDQVQCFSCGGCMKAWQEGDDPLADHTKYFSSCPFLQNMKSSAEVILDLQGCGELPEIMETTSESKLEDPTVVSSLMPEVAQGEAPWFREAKNLSEHLRATYTSALFLHLPLLEGPPELPTDHLLGCDLPLVAKRFSSPVQEPLTLPEVLANLNSVMSVEGEAGSGKTVLLKKIAFLWASGCCPLLNRFQLVFYLSLSSTSPDQGLAQIICDQLLAKEGAVSETSLRSIIQQLGNQVLFLLDDYRARGSAPQLIETLIQRSHLSRTCRLIAVRTNRARDIRRHLDTVLEVRAFPFYNTLSILWRLFPHDLPRLRKLMVHFGKNMHLLGIHKTPLFVEAICAYWFRYPFTQSFDHMAVFKAYMECLFIKYKTPDELFRATVSSCGELALKGFFSSHFEFSADDLEEAGVDEDEDLTMCLMSRFTAQRLRPVYKFLNPAFQEFLAAKRLSELLDSDTQEDQDLGLYYLKQINSPMLAVSSYYNFLKYVCSYSSTKVGPNIVSHLLHLADSKESLEYLPRNGDSLKHEEEMPLDTQAIRLLWQLCPEQCFLLLSEFLLDFALMIAYESSTVATCAPFISHFLQGRSLPLKVLNSQYFFDYPESLLVLRSITISIKGSKLRCISDNKILERCFDRSQAPTVDQDYASAFETLNEWAQDLAEKEKTISSYLNLKVWHPPDISGGYWKLSPKPHKLPLLQVHIVDESTASPEVLAVLTEVFSASQHIELLLEGSSGFMENIRPALELNKAAVTKCILHGVQLSAAEQELLLALPALQSLDISGSVQLQDQIFPNLDKLPCLRELFVNLDSRLDVFSLLPEEFANLHHMEKLLIQISAGCDASKLVKSIQNSPNLRIFHLKCYSFSDFESLVTTLASCKKLEEIKFSGPFFKATPFVTILPNFTFLKILNLEHQQFPDKETSEKFACTLGSLTHLEELVLPTGDEIYHVANQIIQQCQQLLCLRVLSFFQILNDDSVVEIAKVAISGGFQKLEDLNLSINHRITQDGYRNFFQALDNLPSLRELNVSRNFTECIVAQARTVKALGQCLCRLPSLLTLNMFGWLLDAEDITLLDAVKERCPQSKRLHIFWKWRLPFSPIIQK</sequence>
<evidence type="ECO:0000313" key="9">
    <source>
        <dbReference type="RefSeq" id="XP_004872902.1"/>
    </source>
</evidence>
<dbReference type="Pfam" id="PF17889">
    <property type="entry name" value="NLRC4_HD"/>
    <property type="match status" value="1"/>
</dbReference>
<dbReference type="PROSITE" id="PS50143">
    <property type="entry name" value="BIR_REPEAT_2"/>
    <property type="match status" value="3"/>
</dbReference>
<dbReference type="GO" id="GO:0043027">
    <property type="term" value="F:cysteine-type endopeptidase inhibitor activity involved in apoptotic process"/>
    <property type="evidence" value="ECO:0007669"/>
    <property type="project" value="InterPro"/>
</dbReference>
<dbReference type="FunFam" id="3.40.50.300:FF:001126">
    <property type="entry name" value="Baculoviral IAP repeat-containing protein 1"/>
    <property type="match status" value="1"/>
</dbReference>
<dbReference type="KEGG" id="hgl:101706505"/>
<keyword evidence="4" id="KW-0547">Nucleotide-binding</keyword>
<evidence type="ECO:0000256" key="4">
    <source>
        <dbReference type="ARBA" id="ARBA00022741"/>
    </source>
</evidence>
<dbReference type="GO" id="GO:0006915">
    <property type="term" value="P:apoptotic process"/>
    <property type="evidence" value="ECO:0007669"/>
    <property type="project" value="UniProtKB-KW"/>
</dbReference>
<evidence type="ECO:0000256" key="6">
    <source>
        <dbReference type="ARBA" id="ARBA00022840"/>
    </source>
</evidence>
<dbReference type="Gene3D" id="3.80.10.10">
    <property type="entry name" value="Ribonuclease Inhibitor"/>
    <property type="match status" value="1"/>
</dbReference>
<dbReference type="RefSeq" id="XP_004872902.1">
    <property type="nucleotide sequence ID" value="XM_004872845.3"/>
</dbReference>
<gene>
    <name evidence="9" type="primary">Naip</name>
</gene>
<dbReference type="InterPro" id="IPR053882">
    <property type="entry name" value="Nlrc4-like_WHD"/>
</dbReference>
<dbReference type="InterPro" id="IPR001370">
    <property type="entry name" value="BIR_rpt"/>
</dbReference>
<evidence type="ECO:0000313" key="8">
    <source>
        <dbReference type="Proteomes" id="UP000694906"/>
    </source>
</evidence>
<protein>
    <submittedName>
        <fullName evidence="9">Baculoviral IAP repeat-containing protein 1 isoform X2</fullName>
    </submittedName>
</protein>
<keyword evidence="2" id="KW-0479">Metal-binding</keyword>
<name>A0AAX6QDV7_HETGA</name>
<dbReference type="CDD" id="cd00022">
    <property type="entry name" value="BIR"/>
    <property type="match status" value="3"/>
</dbReference>
<dbReference type="GeneID" id="101706505"/>
<reference evidence="9" key="1">
    <citation type="submission" date="2025-08" db="UniProtKB">
        <authorList>
            <consortium name="RefSeq"/>
        </authorList>
    </citation>
    <scope>IDENTIFICATION</scope>
</reference>
<evidence type="ECO:0000256" key="1">
    <source>
        <dbReference type="ARBA" id="ARBA00022703"/>
    </source>
</evidence>
<dbReference type="InterPro" id="IPR032675">
    <property type="entry name" value="LRR_dom_sf"/>
</dbReference>
<keyword evidence="1" id="KW-0053">Apoptosis</keyword>
<dbReference type="FunFam" id="1.10.1170.10:FF:000013">
    <property type="entry name" value="Baculoviral IAP repeat-containing protein 1"/>
    <property type="match status" value="1"/>
</dbReference>
<dbReference type="InterPro" id="IPR027417">
    <property type="entry name" value="P-loop_NTPase"/>
</dbReference>
<dbReference type="CTD" id="4671"/>
<dbReference type="SMART" id="SM00238">
    <property type="entry name" value="BIR"/>
    <property type="match status" value="3"/>
</dbReference>
<dbReference type="SUPFAM" id="SSF52047">
    <property type="entry name" value="RNI-like"/>
    <property type="match status" value="1"/>
</dbReference>
<dbReference type="Pfam" id="PF22524">
    <property type="entry name" value="WHD_Nlrc4"/>
    <property type="match status" value="1"/>
</dbReference>
<accession>A0AAX6QDV7</accession>
<dbReference type="InterPro" id="IPR007111">
    <property type="entry name" value="NACHT_NTPase"/>
</dbReference>
<dbReference type="GO" id="GO:0072557">
    <property type="term" value="C:IPAF inflammasome complex"/>
    <property type="evidence" value="ECO:0007669"/>
    <property type="project" value="TreeGrafter"/>
</dbReference>
<keyword evidence="6" id="KW-0067">ATP-binding</keyword>
<evidence type="ECO:0000256" key="5">
    <source>
        <dbReference type="ARBA" id="ARBA00022833"/>
    </source>
</evidence>
<dbReference type="PANTHER" id="PTHR46914:SF1">
    <property type="entry name" value="BACULOVIRAL IAP REPEAT-CONTAINING PROTEIN 1"/>
    <property type="match status" value="1"/>
</dbReference>
<feature type="domain" description="NACHT" evidence="7">
    <location>
        <begin position="464"/>
        <end position="758"/>
    </location>
</feature>